<keyword evidence="2" id="KW-1185">Reference proteome</keyword>
<evidence type="ECO:0000313" key="1">
    <source>
        <dbReference type="EMBL" id="KZS89924.1"/>
    </source>
</evidence>
<reference evidence="1 2" key="1">
    <citation type="journal article" date="2016" name="Mol. Biol. Evol.">
        <title>Comparative Genomics of Early-Diverging Mushroom-Forming Fungi Provides Insights into the Origins of Lignocellulose Decay Capabilities.</title>
        <authorList>
            <person name="Nagy L.G."/>
            <person name="Riley R."/>
            <person name="Tritt A."/>
            <person name="Adam C."/>
            <person name="Daum C."/>
            <person name="Floudas D."/>
            <person name="Sun H."/>
            <person name="Yadav J.S."/>
            <person name="Pangilinan J."/>
            <person name="Larsson K.H."/>
            <person name="Matsuura K."/>
            <person name="Barry K."/>
            <person name="Labutti K."/>
            <person name="Kuo R."/>
            <person name="Ohm R.A."/>
            <person name="Bhattacharya S.S."/>
            <person name="Shirouzu T."/>
            <person name="Yoshinaga Y."/>
            <person name="Martin F.M."/>
            <person name="Grigoriev I.V."/>
            <person name="Hibbett D.S."/>
        </authorList>
    </citation>
    <scope>NUCLEOTIDE SEQUENCE [LARGE SCALE GENOMIC DNA]</scope>
    <source>
        <strain evidence="1 2">HHB9708</strain>
    </source>
</reference>
<dbReference type="SUPFAM" id="SSF48452">
    <property type="entry name" value="TPR-like"/>
    <property type="match status" value="1"/>
</dbReference>
<dbReference type="EMBL" id="KV419424">
    <property type="protein sequence ID" value="KZS89924.1"/>
    <property type="molecule type" value="Genomic_DNA"/>
</dbReference>
<protein>
    <recommendedName>
        <fullName evidence="3">TPR-like protein</fullName>
    </recommendedName>
</protein>
<evidence type="ECO:0008006" key="3">
    <source>
        <dbReference type="Google" id="ProtNLM"/>
    </source>
</evidence>
<dbReference type="AlphaFoldDB" id="A0A164QSG5"/>
<proteinExistence type="predicted"/>
<dbReference type="Proteomes" id="UP000076722">
    <property type="component" value="Unassembled WGS sequence"/>
</dbReference>
<evidence type="ECO:0000313" key="2">
    <source>
        <dbReference type="Proteomes" id="UP000076722"/>
    </source>
</evidence>
<dbReference type="InterPro" id="IPR011990">
    <property type="entry name" value="TPR-like_helical_dom_sf"/>
</dbReference>
<name>A0A164QSG5_9AGAM</name>
<dbReference type="Gene3D" id="1.25.40.10">
    <property type="entry name" value="Tetratricopeptide repeat domain"/>
    <property type="match status" value="1"/>
</dbReference>
<sequence>MGHNPYTGQFANHLAGVLSVLGRLLKYGAVGSITLVAASLITFEGTHLYVENFSLRDSVSPESDHEEQYGWVTDSHRWTAGTTKNAGTDPELSWGARHLVRAAWMCLNWNTNPFTSISVHNQSLQLDGSSQTLDIRLLNAQSYLAEAIKKSGNSANRSSLLTIRAEILETLGAPSLLWKADQLYEELESSLPADSASAAQIHSKRGDIAARLGQNDEAVKAWRHAIDMIALPSPTQQGQVPRALPKEPLAQRIIAQNLVSLSSFYSTNKRLPEALAVQSAALSLLSNTSQRTATTVPPAQQLHELYLTHRAALLTLQHSEVTYALSKKPTTPLTLLTQAASSSEHVARVLCDVHPDPLTTNPSDIPYPPSTLPVSFRFISSDALRNPAIALLRDARRSAAQAWNLAGILHEREGSKHQLAAFECYERALAWCGGEKAAEGTLESEWTGIWQNYVRMRETIMKAHK</sequence>
<dbReference type="OrthoDB" id="2524554at2759"/>
<gene>
    <name evidence="1" type="ORF">SISNIDRAFT_416163</name>
</gene>
<accession>A0A164QSG5</accession>
<organism evidence="1 2">
    <name type="scientific">Sistotremastrum niveocremeum HHB9708</name>
    <dbReference type="NCBI Taxonomy" id="1314777"/>
    <lineage>
        <taxon>Eukaryota</taxon>
        <taxon>Fungi</taxon>
        <taxon>Dikarya</taxon>
        <taxon>Basidiomycota</taxon>
        <taxon>Agaricomycotina</taxon>
        <taxon>Agaricomycetes</taxon>
        <taxon>Sistotremastrales</taxon>
        <taxon>Sistotremastraceae</taxon>
        <taxon>Sertulicium</taxon>
        <taxon>Sertulicium niveocremeum</taxon>
    </lineage>
</organism>